<feature type="region of interest" description="Disordered" evidence="5">
    <location>
        <begin position="619"/>
        <end position="645"/>
    </location>
</feature>
<dbReference type="eggNOG" id="ENOG502S9DC">
    <property type="taxonomic scope" value="Eukaryota"/>
</dbReference>
<dbReference type="GO" id="GO:0015108">
    <property type="term" value="F:chloride transmembrane transporter activity"/>
    <property type="evidence" value="ECO:0007669"/>
    <property type="project" value="InterPro"/>
</dbReference>
<evidence type="ECO:0000256" key="5">
    <source>
        <dbReference type="SAM" id="MobiDB-lite"/>
    </source>
</evidence>
<evidence type="ECO:0000256" key="4">
    <source>
        <dbReference type="ARBA" id="ARBA00023136"/>
    </source>
</evidence>
<evidence type="ECO:0000256" key="1">
    <source>
        <dbReference type="ARBA" id="ARBA00004141"/>
    </source>
</evidence>
<evidence type="ECO:0000313" key="8">
    <source>
        <dbReference type="Proteomes" id="UP000000759"/>
    </source>
</evidence>
<evidence type="ECO:0000256" key="2">
    <source>
        <dbReference type="ARBA" id="ARBA00022692"/>
    </source>
</evidence>
<evidence type="ECO:0008006" key="9">
    <source>
        <dbReference type="Google" id="ProtNLM"/>
    </source>
</evidence>
<evidence type="ECO:0000313" key="7">
    <source>
        <dbReference type="EMBL" id="EEC46052.1"/>
    </source>
</evidence>
<dbReference type="Gene3D" id="1.10.3080.10">
    <property type="entry name" value="Clc chloride channel"/>
    <property type="match status" value="1"/>
</dbReference>
<feature type="compositionally biased region" description="Polar residues" evidence="5">
    <location>
        <begin position="675"/>
        <end position="692"/>
    </location>
</feature>
<sequence>MQKVAMPWTGAAVSKELYEWEKEFLANSIETSPLSAASRRTGNYGLTSSIGSVAEDDKVYKRDSSAIAWLTLSDQSPRLRSFFRTLVFDRETCEFTPLQSHFWSGVQGLLIGTLTFVWKNSIEFGIEFFWVILPKTLRNCGVFTDDNGWLPIWHYTWIFSVLTATILGYFADLYKVPGQDSYNDSVHQTGLVDFRTALSVLVLSTCGLWSGFSLGPELPLVILGGQFGSYIGYTLNQSVLHCRVMTLVGSSAAVAGFFKLPLAGAFFVLEILHRDGLQYYEALRPALFASVVAVETNRFLAHRNEHVFFQYPGTEEEMPNSLYLGVIFLALFGALAVGIPYIIGVNFCKKLIDSTYDWLEDEFGQDSERKSLNELRRLNNFKSTEPEPESEYLCGVFSTEALQAAGKAGLAGLILGWIAIYLPHTMFWGEAQLQTIIDRGATPLPIVGSDYPSGLGSQGFCMTDTQSSSPEPLSLTCLATIGVVKVVHVGLSLGTHIIGGHFWAPLLVAAPAAHLLTDAMGGVARALGHAGGLEAYKTIVILVVMGGAHVTVFRAYTAIAFILFLTVAGHLTELLTFLITALSAVQVLTTAWMERFVMYRSQGPRCDVVAAPEVVEKPDRFDDFDDDDEESGNSAADASVESETNPGDYLRVEKAKFYGGTTDSVEQCFGESDRSIPTPTKSSAGKGNTHKVQGNRRQLRRMTSSQLDLLEQPRQAALRKQKSLTLSGSARSLLSSGSSGRSVSTTSRSISSSISSSSCLVTQSRDHCGDPTWTLYV</sequence>
<dbReference type="GO" id="GO:0016020">
    <property type="term" value="C:membrane"/>
    <property type="evidence" value="ECO:0007669"/>
    <property type="project" value="UniProtKB-SubCell"/>
</dbReference>
<organism evidence="7 8">
    <name type="scientific">Phaeodactylum tricornutum (strain CCAP 1055/1)</name>
    <dbReference type="NCBI Taxonomy" id="556484"/>
    <lineage>
        <taxon>Eukaryota</taxon>
        <taxon>Sar</taxon>
        <taxon>Stramenopiles</taxon>
        <taxon>Ochrophyta</taxon>
        <taxon>Bacillariophyta</taxon>
        <taxon>Bacillariophyceae</taxon>
        <taxon>Bacillariophycidae</taxon>
        <taxon>Naviculales</taxon>
        <taxon>Phaeodactylaceae</taxon>
        <taxon>Phaeodactylum</taxon>
    </lineage>
</organism>
<protein>
    <recommendedName>
        <fullName evidence="9">Chloride channel protein</fullName>
    </recommendedName>
</protein>
<dbReference type="PaxDb" id="2850-Phatr38095"/>
<dbReference type="Proteomes" id="UP000000759">
    <property type="component" value="Chromosome 15"/>
</dbReference>
<feature type="compositionally biased region" description="Polar residues" evidence="5">
    <location>
        <begin position="632"/>
        <end position="645"/>
    </location>
</feature>
<dbReference type="InterPro" id="IPR001807">
    <property type="entry name" value="ClC"/>
</dbReference>
<dbReference type="AlphaFoldDB" id="B7G4X6"/>
<accession>B7G4X6</accession>
<feature type="region of interest" description="Disordered" evidence="5">
    <location>
        <begin position="729"/>
        <end position="749"/>
    </location>
</feature>
<dbReference type="KEGG" id="pti:PHATRDRAFT_38095"/>
<keyword evidence="8" id="KW-1185">Reference proteome</keyword>
<feature type="transmembrane region" description="Helical" evidence="6">
    <location>
        <begin position="539"/>
        <end position="568"/>
    </location>
</feature>
<dbReference type="RefSeq" id="XP_002182151.1">
    <property type="nucleotide sequence ID" value="XM_002182115.1"/>
</dbReference>
<name>B7G4X6_PHATC</name>
<reference evidence="8" key="2">
    <citation type="submission" date="2008-08" db="EMBL/GenBank/DDBJ databases">
        <authorList>
            <consortium name="Diatom Consortium"/>
            <person name="Grigoriev I."/>
            <person name="Grimwood J."/>
            <person name="Kuo A."/>
            <person name="Otillar R.P."/>
            <person name="Salamov A."/>
            <person name="Detter J.C."/>
            <person name="Lindquist E."/>
            <person name="Shapiro H."/>
            <person name="Lucas S."/>
            <person name="Glavina del Rio T."/>
            <person name="Pitluck S."/>
            <person name="Rokhsar D."/>
            <person name="Bowler C."/>
        </authorList>
    </citation>
    <scope>GENOME REANNOTATION</scope>
    <source>
        <strain evidence="8">CCAP 1055/1</strain>
    </source>
</reference>
<keyword evidence="4 6" id="KW-0472">Membrane</keyword>
<feature type="compositionally biased region" description="Acidic residues" evidence="5">
    <location>
        <begin position="622"/>
        <end position="631"/>
    </location>
</feature>
<keyword evidence="3 6" id="KW-1133">Transmembrane helix</keyword>
<dbReference type="CDD" id="cd00400">
    <property type="entry name" value="Voltage_gated_ClC"/>
    <property type="match status" value="1"/>
</dbReference>
<comment type="subcellular location">
    <subcellularLocation>
        <location evidence="1">Membrane</location>
        <topology evidence="1">Multi-pass membrane protein</topology>
    </subcellularLocation>
</comment>
<dbReference type="HOGENOM" id="CLU_360366_0_0_1"/>
<feature type="transmembrane region" description="Helical" evidence="6">
    <location>
        <begin position="218"/>
        <end position="235"/>
    </location>
</feature>
<reference evidence="7 8" key="1">
    <citation type="journal article" date="2008" name="Nature">
        <title>The Phaeodactylum genome reveals the evolutionary history of diatom genomes.</title>
        <authorList>
            <person name="Bowler C."/>
            <person name="Allen A.E."/>
            <person name="Badger J.H."/>
            <person name="Grimwood J."/>
            <person name="Jabbari K."/>
            <person name="Kuo A."/>
            <person name="Maheswari U."/>
            <person name="Martens C."/>
            <person name="Maumus F."/>
            <person name="Otillar R.P."/>
            <person name="Rayko E."/>
            <person name="Salamov A."/>
            <person name="Vandepoele K."/>
            <person name="Beszteri B."/>
            <person name="Gruber A."/>
            <person name="Heijde M."/>
            <person name="Katinka M."/>
            <person name="Mock T."/>
            <person name="Valentin K."/>
            <person name="Verret F."/>
            <person name="Berges J.A."/>
            <person name="Brownlee C."/>
            <person name="Cadoret J.P."/>
            <person name="Chiovitti A."/>
            <person name="Choi C.J."/>
            <person name="Coesel S."/>
            <person name="De Martino A."/>
            <person name="Detter J.C."/>
            <person name="Durkin C."/>
            <person name="Falciatore A."/>
            <person name="Fournet J."/>
            <person name="Haruta M."/>
            <person name="Huysman M.J."/>
            <person name="Jenkins B.D."/>
            <person name="Jiroutova K."/>
            <person name="Jorgensen R.E."/>
            <person name="Joubert Y."/>
            <person name="Kaplan A."/>
            <person name="Kroger N."/>
            <person name="Kroth P.G."/>
            <person name="La Roche J."/>
            <person name="Lindquist E."/>
            <person name="Lommer M."/>
            <person name="Martin-Jezequel V."/>
            <person name="Lopez P.J."/>
            <person name="Lucas S."/>
            <person name="Mangogna M."/>
            <person name="McGinnis K."/>
            <person name="Medlin L.K."/>
            <person name="Montsant A."/>
            <person name="Oudot-Le Secq M.P."/>
            <person name="Napoli C."/>
            <person name="Obornik M."/>
            <person name="Parker M.S."/>
            <person name="Petit J.L."/>
            <person name="Porcel B.M."/>
            <person name="Poulsen N."/>
            <person name="Robison M."/>
            <person name="Rychlewski L."/>
            <person name="Rynearson T.A."/>
            <person name="Schmutz J."/>
            <person name="Shapiro H."/>
            <person name="Siaut M."/>
            <person name="Stanley M."/>
            <person name="Sussman M.R."/>
            <person name="Taylor A.R."/>
            <person name="Vardi A."/>
            <person name="von Dassow P."/>
            <person name="Vyverman W."/>
            <person name="Willis A."/>
            <person name="Wyrwicz L.S."/>
            <person name="Rokhsar D.S."/>
            <person name="Weissenbach J."/>
            <person name="Armbrust E.V."/>
            <person name="Green B.R."/>
            <person name="Van de Peer Y."/>
            <person name="Grigoriev I.V."/>
        </authorList>
    </citation>
    <scope>NUCLEOTIDE SEQUENCE [LARGE SCALE GENOMIC DNA]</scope>
    <source>
        <strain evidence="7 8">CCAP 1055/1</strain>
    </source>
</reference>
<dbReference type="GeneID" id="7203039"/>
<feature type="transmembrane region" description="Helical" evidence="6">
    <location>
        <begin position="152"/>
        <end position="171"/>
    </location>
</feature>
<dbReference type="InterPro" id="IPR014743">
    <property type="entry name" value="Cl-channel_core"/>
</dbReference>
<dbReference type="EMBL" id="CM000617">
    <property type="protein sequence ID" value="EEC46052.1"/>
    <property type="molecule type" value="Genomic_DNA"/>
</dbReference>
<feature type="transmembrane region" description="Helical" evidence="6">
    <location>
        <begin position="247"/>
        <end position="269"/>
    </location>
</feature>
<gene>
    <name evidence="7" type="ORF">PHATRDRAFT_38095</name>
</gene>
<dbReference type="PANTHER" id="PTHR43427">
    <property type="entry name" value="CHLORIDE CHANNEL PROTEIN CLC-E"/>
    <property type="match status" value="1"/>
</dbReference>
<feature type="transmembrane region" description="Helical" evidence="6">
    <location>
        <begin position="322"/>
        <end position="343"/>
    </location>
</feature>
<feature type="region of interest" description="Disordered" evidence="5">
    <location>
        <begin position="668"/>
        <end position="706"/>
    </location>
</feature>
<keyword evidence="2 6" id="KW-0812">Transmembrane</keyword>
<dbReference type="SUPFAM" id="SSF81340">
    <property type="entry name" value="Clc chloride channel"/>
    <property type="match status" value="1"/>
</dbReference>
<evidence type="ECO:0000256" key="3">
    <source>
        <dbReference type="ARBA" id="ARBA00022989"/>
    </source>
</evidence>
<dbReference type="InParanoid" id="B7G4X6"/>
<proteinExistence type="predicted"/>
<dbReference type="OrthoDB" id="41990at2759"/>
<dbReference type="InterPro" id="IPR050368">
    <property type="entry name" value="ClC-type_chloride_channel"/>
</dbReference>
<evidence type="ECO:0000256" key="6">
    <source>
        <dbReference type="SAM" id="Phobius"/>
    </source>
</evidence>
<dbReference type="Pfam" id="PF00654">
    <property type="entry name" value="Voltage_CLC"/>
    <property type="match status" value="1"/>
</dbReference>